<dbReference type="Proteomes" id="UP001201020">
    <property type="component" value="Chromosome"/>
</dbReference>
<evidence type="ECO:0000256" key="1">
    <source>
        <dbReference type="SAM" id="Phobius"/>
    </source>
</evidence>
<proteinExistence type="predicted"/>
<protein>
    <submittedName>
        <fullName evidence="2">Uncharacterized protein</fullName>
    </submittedName>
</protein>
<feature type="transmembrane region" description="Helical" evidence="1">
    <location>
        <begin position="77"/>
        <end position="100"/>
    </location>
</feature>
<gene>
    <name evidence="2" type="ORF">K9W45_08510</name>
</gene>
<organism evidence="2">
    <name type="scientific">Candidatus Heimdallarchaeum aukensis</name>
    <dbReference type="NCBI Taxonomy" id="2876573"/>
    <lineage>
        <taxon>Archaea</taxon>
        <taxon>Promethearchaeati</taxon>
        <taxon>Candidatus Heimdallarchaeota</taxon>
        <taxon>Candidatus Heimdallarchaeia (ex Rinke et al. 2021) (nom. nud.)</taxon>
        <taxon>Candidatus Heimdallarchaeales</taxon>
        <taxon>Candidatus Heimdallarchaeaceae</taxon>
        <taxon>Candidatus Heimdallarchaeum</taxon>
    </lineage>
</organism>
<keyword evidence="1" id="KW-0472">Membrane</keyword>
<feature type="transmembrane region" description="Helical" evidence="1">
    <location>
        <begin position="212"/>
        <end position="233"/>
    </location>
</feature>
<sequence length="269" mass="31313">MNEYVTKKFENEKLYNVISRFIVETLLVKIQFKKVETSIFPEHVKKLVTRSNIAFLLSIFILVIQLVFIKLNLLLTIFVSIITYITILEISALSTVSAILRQKSKFDEQTFLFINSLSMSMTTVQSLPFALEMTNKFDIQNSKLRNFQKKLMFQLNLNTNESQVLENEKNFFEHEGYQQAFSRIARKESFIESDPYFLNKIKREMTAIEDNISIFITFSSLLPLILSLIVSIILPSNSFLIFLFPLLYSLIGSFILQFIQFSNVGEKND</sequence>
<evidence type="ECO:0000313" key="2">
    <source>
        <dbReference type="EMBL" id="UJG39891.1"/>
    </source>
</evidence>
<accession>A0A9Y1BJB4</accession>
<keyword evidence="1" id="KW-0812">Transmembrane</keyword>
<keyword evidence="1" id="KW-1133">Transmembrane helix</keyword>
<feature type="transmembrane region" description="Helical" evidence="1">
    <location>
        <begin position="53"/>
        <end position="71"/>
    </location>
</feature>
<dbReference type="EMBL" id="CP084166">
    <property type="protein sequence ID" value="UJG39891.1"/>
    <property type="molecule type" value="Genomic_DNA"/>
</dbReference>
<name>A0A9Y1BJB4_9ARCH</name>
<reference evidence="2" key="1">
    <citation type="journal article" date="2022" name="Nat. Microbiol.">
        <title>Unique mobile elements and scalable gene flow at the prokaryote-eukaryote boundary revealed by circularized Asgard archaea genomes.</title>
        <authorList>
            <person name="Wu F."/>
            <person name="Speth D.R."/>
            <person name="Philosof A."/>
            <person name="Cremiere A."/>
            <person name="Narayanan A."/>
            <person name="Barco R.A."/>
            <person name="Connon S.A."/>
            <person name="Amend J.P."/>
            <person name="Antoshechkin I.A."/>
            <person name="Orphan V.J."/>
        </authorList>
    </citation>
    <scope>NUCLEOTIDE SEQUENCE</scope>
    <source>
        <strain evidence="2">PM71</strain>
    </source>
</reference>
<dbReference type="AlphaFoldDB" id="A0A9Y1BJB4"/>
<feature type="transmembrane region" description="Helical" evidence="1">
    <location>
        <begin position="239"/>
        <end position="259"/>
    </location>
</feature>